<name>E9FZB4_DAPPU</name>
<sequence length="49" mass="5704">MVTKTELITGLELACKRNQREIAEQNQMCELLWCDSPCSPFMLLLRFQA</sequence>
<accession>E9FZB4</accession>
<gene>
    <name evidence="1" type="ORF">DAPPUDRAFT_235887</name>
</gene>
<reference evidence="1 2" key="1">
    <citation type="journal article" date="2011" name="Science">
        <title>The ecoresponsive genome of Daphnia pulex.</title>
        <authorList>
            <person name="Colbourne J.K."/>
            <person name="Pfrender M.E."/>
            <person name="Gilbert D."/>
            <person name="Thomas W.K."/>
            <person name="Tucker A."/>
            <person name="Oakley T.H."/>
            <person name="Tokishita S."/>
            <person name="Aerts A."/>
            <person name="Arnold G.J."/>
            <person name="Basu M.K."/>
            <person name="Bauer D.J."/>
            <person name="Caceres C.E."/>
            <person name="Carmel L."/>
            <person name="Casola C."/>
            <person name="Choi J.H."/>
            <person name="Detter J.C."/>
            <person name="Dong Q."/>
            <person name="Dusheyko S."/>
            <person name="Eads B.D."/>
            <person name="Frohlich T."/>
            <person name="Geiler-Samerotte K.A."/>
            <person name="Gerlach D."/>
            <person name="Hatcher P."/>
            <person name="Jogdeo S."/>
            <person name="Krijgsveld J."/>
            <person name="Kriventseva E.V."/>
            <person name="Kultz D."/>
            <person name="Laforsch C."/>
            <person name="Lindquist E."/>
            <person name="Lopez J."/>
            <person name="Manak J.R."/>
            <person name="Muller J."/>
            <person name="Pangilinan J."/>
            <person name="Patwardhan R.P."/>
            <person name="Pitluck S."/>
            <person name="Pritham E.J."/>
            <person name="Rechtsteiner A."/>
            <person name="Rho M."/>
            <person name="Rogozin I.B."/>
            <person name="Sakarya O."/>
            <person name="Salamov A."/>
            <person name="Schaack S."/>
            <person name="Shapiro H."/>
            <person name="Shiga Y."/>
            <person name="Skalitzky C."/>
            <person name="Smith Z."/>
            <person name="Souvorov A."/>
            <person name="Sung W."/>
            <person name="Tang Z."/>
            <person name="Tsuchiya D."/>
            <person name="Tu H."/>
            <person name="Vos H."/>
            <person name="Wang M."/>
            <person name="Wolf Y.I."/>
            <person name="Yamagata H."/>
            <person name="Yamada T."/>
            <person name="Ye Y."/>
            <person name="Shaw J.R."/>
            <person name="Andrews J."/>
            <person name="Crease T.J."/>
            <person name="Tang H."/>
            <person name="Lucas S.M."/>
            <person name="Robertson H.M."/>
            <person name="Bork P."/>
            <person name="Koonin E.V."/>
            <person name="Zdobnov E.M."/>
            <person name="Grigoriev I.V."/>
            <person name="Lynch M."/>
            <person name="Boore J.L."/>
        </authorList>
    </citation>
    <scope>NUCLEOTIDE SEQUENCE [LARGE SCALE GENOMIC DNA]</scope>
</reference>
<proteinExistence type="predicted"/>
<dbReference type="AlphaFoldDB" id="E9FZB4"/>
<dbReference type="Proteomes" id="UP000000305">
    <property type="component" value="Unassembled WGS sequence"/>
</dbReference>
<keyword evidence="2" id="KW-1185">Reference proteome</keyword>
<organism evidence="1 2">
    <name type="scientific">Daphnia pulex</name>
    <name type="common">Water flea</name>
    <dbReference type="NCBI Taxonomy" id="6669"/>
    <lineage>
        <taxon>Eukaryota</taxon>
        <taxon>Metazoa</taxon>
        <taxon>Ecdysozoa</taxon>
        <taxon>Arthropoda</taxon>
        <taxon>Crustacea</taxon>
        <taxon>Branchiopoda</taxon>
        <taxon>Diplostraca</taxon>
        <taxon>Cladocera</taxon>
        <taxon>Anomopoda</taxon>
        <taxon>Daphniidae</taxon>
        <taxon>Daphnia</taxon>
    </lineage>
</organism>
<evidence type="ECO:0000313" key="2">
    <source>
        <dbReference type="Proteomes" id="UP000000305"/>
    </source>
</evidence>
<dbReference type="EMBL" id="GL732528">
    <property type="protein sequence ID" value="EFX87293.1"/>
    <property type="molecule type" value="Genomic_DNA"/>
</dbReference>
<dbReference type="KEGG" id="dpx:DAPPUDRAFT_235887"/>
<evidence type="ECO:0000313" key="1">
    <source>
        <dbReference type="EMBL" id="EFX87293.1"/>
    </source>
</evidence>
<dbReference type="InParanoid" id="E9FZB4"/>
<dbReference type="HOGENOM" id="CLU_3144353_0_0_1"/>
<protein>
    <submittedName>
        <fullName evidence="1">Uncharacterized protein</fullName>
    </submittedName>
</protein>